<dbReference type="InterPro" id="IPR036935">
    <property type="entry name" value="Ribosomal_bL9_N_sf"/>
</dbReference>
<evidence type="ECO:0000313" key="9">
    <source>
        <dbReference type="EMBL" id="CAA9529066.1"/>
    </source>
</evidence>
<evidence type="ECO:0000256" key="6">
    <source>
        <dbReference type="ARBA" id="ARBA00035292"/>
    </source>
</evidence>
<dbReference type="GO" id="GO:1990904">
    <property type="term" value="C:ribonucleoprotein complex"/>
    <property type="evidence" value="ECO:0007669"/>
    <property type="project" value="UniProtKB-KW"/>
</dbReference>
<dbReference type="InterPro" id="IPR020070">
    <property type="entry name" value="Ribosomal_bL9_N"/>
</dbReference>
<dbReference type="SUPFAM" id="SSF55653">
    <property type="entry name" value="Ribosomal protein L9 C-domain"/>
    <property type="match status" value="1"/>
</dbReference>
<dbReference type="SUPFAM" id="SSF55658">
    <property type="entry name" value="L9 N-domain-like"/>
    <property type="match status" value="1"/>
</dbReference>
<accession>A0A6J4TPW4</accession>
<dbReference type="InterPro" id="IPR036791">
    <property type="entry name" value="Ribosomal_bL9_C_sf"/>
</dbReference>
<keyword evidence="3 7" id="KW-0694">RNA-binding</keyword>
<reference evidence="9" key="1">
    <citation type="submission" date="2020-02" db="EMBL/GenBank/DDBJ databases">
        <authorList>
            <person name="Meier V. D."/>
        </authorList>
    </citation>
    <scope>NUCLEOTIDE SEQUENCE</scope>
    <source>
        <strain evidence="9">AVDCRST_MAG79</strain>
    </source>
</reference>
<evidence type="ECO:0000256" key="3">
    <source>
        <dbReference type="ARBA" id="ARBA00022884"/>
    </source>
</evidence>
<organism evidence="9">
    <name type="scientific">uncultured Thermoleophilia bacterium</name>
    <dbReference type="NCBI Taxonomy" id="1497501"/>
    <lineage>
        <taxon>Bacteria</taxon>
        <taxon>Bacillati</taxon>
        <taxon>Actinomycetota</taxon>
        <taxon>Thermoleophilia</taxon>
        <taxon>environmental samples</taxon>
    </lineage>
</organism>
<sequence length="181" mass="19806">MARTGTQRAILLVDLEHLGNRGDIVNVARGYLRNYLLPRKLAEAATESRVAEVERQRAGRAKQEARSVEQAQEIATTLNRTVLSIPARSGPEGRLYGSITSADLADEIWRTRKIRVDRRKIRLEEPIKALGTYLVEIDVFPEVRAAVKTQIVPAEGFDQVFGTTGATAQTIAADVDGPAAG</sequence>
<keyword evidence="4 7" id="KW-0689">Ribosomal protein</keyword>
<evidence type="ECO:0000256" key="2">
    <source>
        <dbReference type="ARBA" id="ARBA00022730"/>
    </source>
</evidence>
<dbReference type="GO" id="GO:0003735">
    <property type="term" value="F:structural constituent of ribosome"/>
    <property type="evidence" value="ECO:0007669"/>
    <property type="project" value="InterPro"/>
</dbReference>
<dbReference type="GO" id="GO:0005840">
    <property type="term" value="C:ribosome"/>
    <property type="evidence" value="ECO:0007669"/>
    <property type="project" value="UniProtKB-KW"/>
</dbReference>
<dbReference type="PANTHER" id="PTHR21368">
    <property type="entry name" value="50S RIBOSOMAL PROTEIN L9"/>
    <property type="match status" value="1"/>
</dbReference>
<feature type="domain" description="Ribosomal protein L9" evidence="8">
    <location>
        <begin position="19"/>
        <end position="46"/>
    </location>
</feature>
<evidence type="ECO:0000256" key="4">
    <source>
        <dbReference type="ARBA" id="ARBA00022980"/>
    </source>
</evidence>
<dbReference type="EMBL" id="CADCWC010000145">
    <property type="protein sequence ID" value="CAA9529066.1"/>
    <property type="molecule type" value="Genomic_DNA"/>
</dbReference>
<dbReference type="Pfam" id="PF03948">
    <property type="entry name" value="Ribosomal_L9_C"/>
    <property type="match status" value="1"/>
</dbReference>
<dbReference type="GO" id="GO:0006412">
    <property type="term" value="P:translation"/>
    <property type="evidence" value="ECO:0007669"/>
    <property type="project" value="UniProtKB-UniRule"/>
</dbReference>
<evidence type="ECO:0000256" key="7">
    <source>
        <dbReference type="HAMAP-Rule" id="MF_00503"/>
    </source>
</evidence>
<protein>
    <recommendedName>
        <fullName evidence="6 7">Large ribosomal subunit protein bL9</fullName>
    </recommendedName>
</protein>
<dbReference type="GO" id="GO:0019843">
    <property type="term" value="F:rRNA binding"/>
    <property type="evidence" value="ECO:0007669"/>
    <property type="project" value="UniProtKB-UniRule"/>
</dbReference>
<dbReference type="InterPro" id="IPR020069">
    <property type="entry name" value="Ribosomal_bL9_C"/>
</dbReference>
<dbReference type="AlphaFoldDB" id="A0A6J4TPW4"/>
<dbReference type="NCBIfam" id="TIGR00158">
    <property type="entry name" value="L9"/>
    <property type="match status" value="1"/>
</dbReference>
<evidence type="ECO:0000259" key="8">
    <source>
        <dbReference type="PROSITE" id="PS00651"/>
    </source>
</evidence>
<proteinExistence type="inferred from homology"/>
<evidence type="ECO:0000256" key="1">
    <source>
        <dbReference type="ARBA" id="ARBA00010605"/>
    </source>
</evidence>
<dbReference type="Gene3D" id="3.10.430.100">
    <property type="entry name" value="Ribosomal protein L9, C-terminal domain"/>
    <property type="match status" value="1"/>
</dbReference>
<evidence type="ECO:0000256" key="5">
    <source>
        <dbReference type="ARBA" id="ARBA00023274"/>
    </source>
</evidence>
<dbReference type="PROSITE" id="PS00651">
    <property type="entry name" value="RIBOSOMAL_L9"/>
    <property type="match status" value="1"/>
</dbReference>
<dbReference type="InterPro" id="IPR020594">
    <property type="entry name" value="Ribosomal_bL9_bac/chp"/>
</dbReference>
<keyword evidence="2 7" id="KW-0699">rRNA-binding</keyword>
<dbReference type="Pfam" id="PF01281">
    <property type="entry name" value="Ribosomal_L9_N"/>
    <property type="match status" value="1"/>
</dbReference>
<name>A0A6J4TPW4_9ACTN</name>
<dbReference type="Gene3D" id="3.40.5.10">
    <property type="entry name" value="Ribosomal protein L9, N-terminal domain"/>
    <property type="match status" value="1"/>
</dbReference>
<keyword evidence="5 7" id="KW-0687">Ribonucleoprotein</keyword>
<gene>
    <name evidence="7" type="primary">rplI</name>
    <name evidence="9" type="ORF">AVDCRST_MAG79-751</name>
</gene>
<dbReference type="HAMAP" id="MF_00503">
    <property type="entry name" value="Ribosomal_bL9"/>
    <property type="match status" value="1"/>
</dbReference>
<dbReference type="InterPro" id="IPR009027">
    <property type="entry name" value="Ribosomal_bL9/RNase_H1_N"/>
</dbReference>
<comment type="function">
    <text evidence="7">Binds to the 23S rRNA.</text>
</comment>
<dbReference type="InterPro" id="IPR000244">
    <property type="entry name" value="Ribosomal_bL9"/>
</dbReference>
<comment type="similarity">
    <text evidence="1 7">Belongs to the bacterial ribosomal protein bL9 family.</text>
</comment>